<evidence type="ECO:0000313" key="2">
    <source>
        <dbReference type="WBParaSite" id="ES5_v2.g13799.t1"/>
    </source>
</evidence>
<dbReference type="WBParaSite" id="ES5_v2.g13799.t1">
    <property type="protein sequence ID" value="ES5_v2.g13799.t1"/>
    <property type="gene ID" value="ES5_v2.g13799"/>
</dbReference>
<organism evidence="1 2">
    <name type="scientific">Panagrolaimus sp. ES5</name>
    <dbReference type="NCBI Taxonomy" id="591445"/>
    <lineage>
        <taxon>Eukaryota</taxon>
        <taxon>Metazoa</taxon>
        <taxon>Ecdysozoa</taxon>
        <taxon>Nematoda</taxon>
        <taxon>Chromadorea</taxon>
        <taxon>Rhabditida</taxon>
        <taxon>Tylenchina</taxon>
        <taxon>Panagrolaimomorpha</taxon>
        <taxon>Panagrolaimoidea</taxon>
        <taxon>Panagrolaimidae</taxon>
        <taxon>Panagrolaimus</taxon>
    </lineage>
</organism>
<proteinExistence type="predicted"/>
<sequence>MKPSSQQKLPSSNSHSNKRSASNNSLRGRGRGRGGRGFIAQDREENNHKRNYNDSTHVPQLDNGERFPKKPKRKEYPPKNSKKNPGESIRGSNSSYNPRVDQRYTDSSTRPPYNPTYYERAPHVPCGSEMFYPTGRLPTGMFVNRQLNDYSRTEEANDNTTDDVPSSPKTSLITRSHFLLKTMAPRNKSHVAVPFLQCNPSEKSSTKESSAAENVTNKAPNPASAASTSEKVITEKEKDDGPSLEEVERAFQSFEKVKQELSDNVGSDPQPPSTGSREFENSPRPSSSSVLNQSVDFTSDTLPFNYQFSPAIMNEYNFPDPHADKNAMVYENDQSIANLRTRKRGLMQHSKDLTSQLHRVLTEIEIIDIEIDQFKSFTKMMFPGMAAPPRRPPPAVGKLAPFINIYNDPFKWSLAKSVVGFIGGVLLARQISEELVTMAASP</sequence>
<dbReference type="Proteomes" id="UP000887579">
    <property type="component" value="Unplaced"/>
</dbReference>
<name>A0AC34F9S5_9BILA</name>
<accession>A0AC34F9S5</accession>
<evidence type="ECO:0000313" key="1">
    <source>
        <dbReference type="Proteomes" id="UP000887579"/>
    </source>
</evidence>
<reference evidence="2" key="1">
    <citation type="submission" date="2022-11" db="UniProtKB">
        <authorList>
            <consortium name="WormBaseParasite"/>
        </authorList>
    </citation>
    <scope>IDENTIFICATION</scope>
</reference>
<protein>
    <submittedName>
        <fullName evidence="2">Uncharacterized protein</fullName>
    </submittedName>
</protein>